<reference evidence="1" key="1">
    <citation type="submission" date="2025-08" db="UniProtKB">
        <authorList>
            <consortium name="Ensembl"/>
        </authorList>
    </citation>
    <scope>IDENTIFICATION</scope>
</reference>
<evidence type="ECO:0000313" key="1">
    <source>
        <dbReference type="Ensembl" id="ENSSDUP00000005334.1"/>
    </source>
</evidence>
<protein>
    <submittedName>
        <fullName evidence="1">Uncharacterized protein</fullName>
    </submittedName>
</protein>
<organism evidence="1 2">
    <name type="scientific">Seriola dumerili</name>
    <name type="common">Greater amberjack</name>
    <name type="synonym">Caranx dumerili</name>
    <dbReference type="NCBI Taxonomy" id="41447"/>
    <lineage>
        <taxon>Eukaryota</taxon>
        <taxon>Metazoa</taxon>
        <taxon>Chordata</taxon>
        <taxon>Craniata</taxon>
        <taxon>Vertebrata</taxon>
        <taxon>Euteleostomi</taxon>
        <taxon>Actinopterygii</taxon>
        <taxon>Neopterygii</taxon>
        <taxon>Teleostei</taxon>
        <taxon>Neoteleostei</taxon>
        <taxon>Acanthomorphata</taxon>
        <taxon>Carangaria</taxon>
        <taxon>Carangiformes</taxon>
        <taxon>Carangidae</taxon>
        <taxon>Seriola</taxon>
    </lineage>
</organism>
<proteinExistence type="predicted"/>
<dbReference type="Proteomes" id="UP000261420">
    <property type="component" value="Unplaced"/>
</dbReference>
<keyword evidence="2" id="KW-1185">Reference proteome</keyword>
<sequence length="148" mass="16441">MVKIFILAILPAVPHPRSCRELFGEVRKVSECDIVEKLRFCTHETSCLNRGGHSKLHHTAAWLAQSMNVEMSKGRPQQSHGDNSELITIIGRPIHGRCHDAIRKLDNTSLQGEPWAVSISCLLSVDTSLDSVLVPVLLSSILYQIFST</sequence>
<dbReference type="AlphaFoldDB" id="A0A3B4TGN2"/>
<dbReference type="Ensembl" id="ENSSDUT00000005436.1">
    <property type="protein sequence ID" value="ENSSDUP00000005334.1"/>
    <property type="gene ID" value="ENSSDUG00000003945.1"/>
</dbReference>
<name>A0A3B4TGN2_SERDU</name>
<reference evidence="1" key="2">
    <citation type="submission" date="2025-09" db="UniProtKB">
        <authorList>
            <consortium name="Ensembl"/>
        </authorList>
    </citation>
    <scope>IDENTIFICATION</scope>
</reference>
<accession>A0A3B4TGN2</accession>
<evidence type="ECO:0000313" key="2">
    <source>
        <dbReference type="Proteomes" id="UP000261420"/>
    </source>
</evidence>